<accession>A0A5C1QE29</accession>
<dbReference type="OrthoDB" id="9808317at2"/>
<gene>
    <name evidence="2" type="ORF">EW093_14405</name>
</gene>
<dbReference type="Gene3D" id="3.40.50.300">
    <property type="entry name" value="P-loop containing nucleotide triphosphate hydrolases"/>
    <property type="match status" value="1"/>
</dbReference>
<evidence type="ECO:0000313" key="2">
    <source>
        <dbReference type="EMBL" id="QEN05841.1"/>
    </source>
</evidence>
<organism evidence="2 3">
    <name type="scientific">Thiospirochaeta perfilievii</name>
    <dbReference type="NCBI Taxonomy" id="252967"/>
    <lineage>
        <taxon>Bacteria</taxon>
        <taxon>Pseudomonadati</taxon>
        <taxon>Spirochaetota</taxon>
        <taxon>Spirochaetia</taxon>
        <taxon>Spirochaetales</taxon>
        <taxon>Spirochaetaceae</taxon>
        <taxon>Thiospirochaeta</taxon>
    </lineage>
</organism>
<name>A0A5C1QE29_9SPIO</name>
<dbReference type="InterPro" id="IPR027417">
    <property type="entry name" value="P-loop_NTPase"/>
</dbReference>
<sequence>MRISQAKVAIKQLYKTKSVTALISERGVGKTSAYKQCAKELGIGYIDLYAAALEGPDFMGLPSKNQSIGITEYLAPRFLPTVEAIKNGLYPDSGILVLEEINRVPSDTVSVLYPLLLDRKINGHTLGENWRIGVTMNPDNMNYLVNTLDDAMLDRFITISIEPNIDDYIEYSLSRPHNKSVLEYLKDYPEMLMIINKNSSELSKSPTPRGWSLVQEVLNSCDFDDTIKEEVIAGIIGVNTSVAFWAYLNSYKDYIPKPGEILNNYSNIRGRVLELLSNNSVEDSINLINSIISNLENSLGSYSELNQFLNDLPKELLTYFYKELTVKKPKLLENISDQLESFEKATDDLIDLIVG</sequence>
<dbReference type="Proteomes" id="UP000323824">
    <property type="component" value="Chromosome"/>
</dbReference>
<protein>
    <recommendedName>
        <fullName evidence="1">ATPase dynein-related AAA domain-containing protein</fullName>
    </recommendedName>
</protein>
<dbReference type="SUPFAM" id="SSF52540">
    <property type="entry name" value="P-loop containing nucleoside triphosphate hydrolases"/>
    <property type="match status" value="1"/>
</dbReference>
<evidence type="ECO:0000313" key="3">
    <source>
        <dbReference type="Proteomes" id="UP000323824"/>
    </source>
</evidence>
<keyword evidence="3" id="KW-1185">Reference proteome</keyword>
<proteinExistence type="predicted"/>
<dbReference type="RefSeq" id="WP_149569075.1">
    <property type="nucleotide sequence ID" value="NZ_CP035807.1"/>
</dbReference>
<dbReference type="GO" id="GO:0005524">
    <property type="term" value="F:ATP binding"/>
    <property type="evidence" value="ECO:0007669"/>
    <property type="project" value="InterPro"/>
</dbReference>
<dbReference type="InterPro" id="IPR011704">
    <property type="entry name" value="ATPase_dyneun-rel_AAA"/>
</dbReference>
<dbReference type="AlphaFoldDB" id="A0A5C1QE29"/>
<reference evidence="2 3" key="1">
    <citation type="submission" date="2019-02" db="EMBL/GenBank/DDBJ databases">
        <authorList>
            <person name="Fomenkov A."/>
            <person name="Dubinina G."/>
            <person name="Grabovich M."/>
            <person name="Vincze T."/>
            <person name="Roberts R.J."/>
        </authorList>
    </citation>
    <scope>NUCLEOTIDE SEQUENCE [LARGE SCALE GENOMIC DNA]</scope>
    <source>
        <strain evidence="2 3">P</strain>
    </source>
</reference>
<dbReference type="Pfam" id="PF07728">
    <property type="entry name" value="AAA_5"/>
    <property type="match status" value="1"/>
</dbReference>
<feature type="domain" description="ATPase dynein-related AAA" evidence="1">
    <location>
        <begin position="82"/>
        <end position="156"/>
    </location>
</feature>
<dbReference type="EMBL" id="CP035807">
    <property type="protein sequence ID" value="QEN05841.1"/>
    <property type="molecule type" value="Genomic_DNA"/>
</dbReference>
<dbReference type="KEGG" id="sper:EW093_14405"/>
<reference evidence="2 3" key="2">
    <citation type="submission" date="2019-09" db="EMBL/GenBank/DDBJ databases">
        <title>Complete Genome Sequence and Methylome Analysis of free living Spirochaetas.</title>
        <authorList>
            <person name="Leshcheva N."/>
            <person name="Mikheeva N."/>
        </authorList>
    </citation>
    <scope>NUCLEOTIDE SEQUENCE [LARGE SCALE GENOMIC DNA]</scope>
    <source>
        <strain evidence="2 3">P</strain>
    </source>
</reference>
<evidence type="ECO:0000259" key="1">
    <source>
        <dbReference type="Pfam" id="PF07728"/>
    </source>
</evidence>
<dbReference type="GO" id="GO:0016887">
    <property type="term" value="F:ATP hydrolysis activity"/>
    <property type="evidence" value="ECO:0007669"/>
    <property type="project" value="InterPro"/>
</dbReference>